<dbReference type="EMBL" id="SOZE01000029">
    <property type="protein sequence ID" value="TFF34562.1"/>
    <property type="molecule type" value="Genomic_DNA"/>
</dbReference>
<proteinExistence type="predicted"/>
<accession>A0A4Y8S6L2</accession>
<dbReference type="RefSeq" id="WP_133234699.1">
    <property type="nucleotide sequence ID" value="NZ_SOZE01000029.1"/>
</dbReference>
<reference evidence="1 2" key="1">
    <citation type="journal article" date="2017" name="Int. J. Syst. Evol. Microbiol.">
        <title>Mucilaginibacterpsychrotolerans sp. nov., isolated from peatlands.</title>
        <authorList>
            <person name="Deng Y."/>
            <person name="Shen L."/>
            <person name="Xu B."/>
            <person name="Liu Y."/>
            <person name="Gu Z."/>
            <person name="Liu H."/>
            <person name="Zhou Y."/>
        </authorList>
    </citation>
    <scope>NUCLEOTIDE SEQUENCE [LARGE SCALE GENOMIC DNA]</scope>
    <source>
        <strain evidence="1 2">NH7-4</strain>
    </source>
</reference>
<name>A0A4Y8S6L2_9SPHI</name>
<comment type="caution">
    <text evidence="1">The sequence shown here is derived from an EMBL/GenBank/DDBJ whole genome shotgun (WGS) entry which is preliminary data.</text>
</comment>
<gene>
    <name evidence="1" type="ORF">E2R66_21680</name>
</gene>
<evidence type="ECO:0000313" key="1">
    <source>
        <dbReference type="EMBL" id="TFF34562.1"/>
    </source>
</evidence>
<evidence type="ECO:0000313" key="2">
    <source>
        <dbReference type="Proteomes" id="UP000297540"/>
    </source>
</evidence>
<dbReference type="OrthoDB" id="798447at2"/>
<keyword evidence="2" id="KW-1185">Reference proteome</keyword>
<sequence>MKLSTGKWVHIFPDSGVGYRLYDPIAEAELGRILFDVADNWIYDDHLLSVDEQEELAGAINGHQKEMEQLLKSLTNDKH</sequence>
<dbReference type="AlphaFoldDB" id="A0A4Y8S6L2"/>
<dbReference type="Proteomes" id="UP000297540">
    <property type="component" value="Unassembled WGS sequence"/>
</dbReference>
<organism evidence="1 2">
    <name type="scientific">Mucilaginibacter psychrotolerans</name>
    <dbReference type="NCBI Taxonomy" id="1524096"/>
    <lineage>
        <taxon>Bacteria</taxon>
        <taxon>Pseudomonadati</taxon>
        <taxon>Bacteroidota</taxon>
        <taxon>Sphingobacteriia</taxon>
        <taxon>Sphingobacteriales</taxon>
        <taxon>Sphingobacteriaceae</taxon>
        <taxon>Mucilaginibacter</taxon>
    </lineage>
</organism>
<protein>
    <submittedName>
        <fullName evidence="1">Uncharacterized protein</fullName>
    </submittedName>
</protein>